<dbReference type="RefSeq" id="WP_115183098.1">
    <property type="nucleotide sequence ID" value="NZ_CAMKUF010000002.1"/>
</dbReference>
<dbReference type="EMBL" id="UGYN01000002">
    <property type="protein sequence ID" value="SUI50183.1"/>
    <property type="molecule type" value="Genomic_DNA"/>
</dbReference>
<gene>
    <name evidence="1" type="ORF">NCTC11544_01108</name>
</gene>
<evidence type="ECO:0000313" key="1">
    <source>
        <dbReference type="EMBL" id="SUI50183.1"/>
    </source>
</evidence>
<evidence type="ECO:0000313" key="2">
    <source>
        <dbReference type="Proteomes" id="UP000255529"/>
    </source>
</evidence>
<organism evidence="1 2">
    <name type="scientific">Serratia quinivorans</name>
    <dbReference type="NCBI Taxonomy" id="137545"/>
    <lineage>
        <taxon>Bacteria</taxon>
        <taxon>Pseudomonadati</taxon>
        <taxon>Pseudomonadota</taxon>
        <taxon>Gammaproteobacteria</taxon>
        <taxon>Enterobacterales</taxon>
        <taxon>Yersiniaceae</taxon>
        <taxon>Serratia</taxon>
    </lineage>
</organism>
<sequence>MAKKITSLNISNVSIETADTIGAALNISRSAAFDYVMIAYRPFASRVSHHHNEVKKLGEFLLNQSVDAHLSSIRGIPEITREEFFLAGWKSHIKSQLNIPSFEHYRHNTSDGTMSKGEKKIIEEQLEGFVDTYRMRGAIHIKTDRIVDKNSPNVKGYSNTILIKDTSWNGYFFDFNNIVLLPISDLITHGVKEVLKRKKIYSNAPYICWINIYHTNELAVMVPIIQEDEVSDHRKNEKVIIVINPFTGV</sequence>
<name>A0A379YTQ1_9GAMM</name>
<protein>
    <submittedName>
        <fullName evidence="1">Uncharacterized protein</fullName>
    </submittedName>
</protein>
<accession>A0A379YTQ1</accession>
<proteinExistence type="predicted"/>
<reference evidence="1 2" key="1">
    <citation type="submission" date="2018-06" db="EMBL/GenBank/DDBJ databases">
        <authorList>
            <consortium name="Pathogen Informatics"/>
            <person name="Doyle S."/>
        </authorList>
    </citation>
    <scope>NUCLEOTIDE SEQUENCE [LARGE SCALE GENOMIC DNA]</scope>
    <source>
        <strain evidence="1 2">NCTC11544</strain>
    </source>
</reference>
<dbReference type="Proteomes" id="UP000255529">
    <property type="component" value="Unassembled WGS sequence"/>
</dbReference>
<dbReference type="AlphaFoldDB" id="A0A379YTQ1"/>